<dbReference type="EMBL" id="CP021330">
    <property type="protein sequence ID" value="AVX02830.1"/>
    <property type="molecule type" value="Genomic_DNA"/>
</dbReference>
<evidence type="ECO:0000313" key="3">
    <source>
        <dbReference type="Proteomes" id="UP000258927"/>
    </source>
</evidence>
<dbReference type="InterPro" id="IPR018764">
    <property type="entry name" value="RskA_C"/>
</dbReference>
<dbReference type="KEGG" id="mmyr:MXMO3_00282"/>
<dbReference type="GO" id="GO:0016989">
    <property type="term" value="F:sigma factor antagonist activity"/>
    <property type="evidence" value="ECO:0007669"/>
    <property type="project" value="TreeGrafter"/>
</dbReference>
<gene>
    <name evidence="2" type="ORF">MXMO3_00282</name>
</gene>
<evidence type="ECO:0000259" key="1">
    <source>
        <dbReference type="Pfam" id="PF10099"/>
    </source>
</evidence>
<feature type="domain" description="Anti-sigma K factor RskA C-terminal" evidence="1">
    <location>
        <begin position="112"/>
        <end position="236"/>
    </location>
</feature>
<dbReference type="STRING" id="1122213.GCA_000423365_02995"/>
<dbReference type="AlphaFoldDB" id="A0A2R4M9Y2"/>
<dbReference type="PANTHER" id="PTHR37461">
    <property type="entry name" value="ANTI-SIGMA-K FACTOR RSKA"/>
    <property type="match status" value="1"/>
</dbReference>
<reference evidence="2 3" key="1">
    <citation type="submission" date="2017-05" db="EMBL/GenBank/DDBJ databases">
        <title>Genome Analysis of Maritalea myrionectae HL2708#5.</title>
        <authorList>
            <consortium name="Cotde Inc.-PKNU"/>
            <person name="Jang D."/>
            <person name="Oh H.-M."/>
        </authorList>
    </citation>
    <scope>NUCLEOTIDE SEQUENCE [LARGE SCALE GENOMIC DNA]</scope>
    <source>
        <strain evidence="2 3">HL2708#5</strain>
    </source>
</reference>
<dbReference type="InterPro" id="IPR051474">
    <property type="entry name" value="Anti-sigma-K/W_factor"/>
</dbReference>
<evidence type="ECO:0000313" key="2">
    <source>
        <dbReference type="EMBL" id="AVX02830.1"/>
    </source>
</evidence>
<sequence>MSNSVNNSDLTEKERWLAAEFAMGVLEKDEHDKAAMLYDQNISFQHEVDGWTSRLTPMLDDVEPQMPSPAVWSQIEHRLGLVETPSTAAKGLAAWWQSVNLWRGLSLGTSAVAAIALAMLIYGGPLAPTQPTLTTQELVATLTSEGTSPAMVARLDRAKRQMTILTAMQSSAEHDHELWLVPAEGNPVSIALVEAQGTTTLDLDEALLAQLDEGATFAISVEPLGGSPTGLPTGPVIASGQLRTI</sequence>
<proteinExistence type="predicted"/>
<dbReference type="PANTHER" id="PTHR37461:SF1">
    <property type="entry name" value="ANTI-SIGMA-K FACTOR RSKA"/>
    <property type="match status" value="1"/>
</dbReference>
<keyword evidence="3" id="KW-1185">Reference proteome</keyword>
<protein>
    <recommendedName>
        <fullName evidence="1">Anti-sigma K factor RskA C-terminal domain-containing protein</fullName>
    </recommendedName>
</protein>
<organism evidence="2 3">
    <name type="scientific">Maritalea myrionectae</name>
    <dbReference type="NCBI Taxonomy" id="454601"/>
    <lineage>
        <taxon>Bacteria</taxon>
        <taxon>Pseudomonadati</taxon>
        <taxon>Pseudomonadota</taxon>
        <taxon>Alphaproteobacteria</taxon>
        <taxon>Hyphomicrobiales</taxon>
        <taxon>Devosiaceae</taxon>
        <taxon>Maritalea</taxon>
    </lineage>
</organism>
<dbReference type="GO" id="GO:0006417">
    <property type="term" value="P:regulation of translation"/>
    <property type="evidence" value="ECO:0007669"/>
    <property type="project" value="TreeGrafter"/>
</dbReference>
<dbReference type="Proteomes" id="UP000258927">
    <property type="component" value="Chromosome"/>
</dbReference>
<dbReference type="GO" id="GO:0005886">
    <property type="term" value="C:plasma membrane"/>
    <property type="evidence" value="ECO:0007669"/>
    <property type="project" value="InterPro"/>
</dbReference>
<dbReference type="RefSeq" id="WP_117394703.1">
    <property type="nucleotide sequence ID" value="NZ_CP021330.1"/>
</dbReference>
<accession>A0A2R4M9Y2</accession>
<dbReference type="Pfam" id="PF10099">
    <property type="entry name" value="RskA_C"/>
    <property type="match status" value="1"/>
</dbReference>
<name>A0A2R4M9Y2_9HYPH</name>